<protein>
    <submittedName>
        <fullName evidence="2">14623_t:CDS:1</fullName>
    </submittedName>
</protein>
<dbReference type="AlphaFoldDB" id="A0A9N9A9R4"/>
<proteinExistence type="predicted"/>
<dbReference type="Proteomes" id="UP000789405">
    <property type="component" value="Unassembled WGS sequence"/>
</dbReference>
<evidence type="ECO:0000256" key="1">
    <source>
        <dbReference type="SAM" id="MobiDB-lite"/>
    </source>
</evidence>
<dbReference type="EMBL" id="CAJVPY010001420">
    <property type="protein sequence ID" value="CAG8521255.1"/>
    <property type="molecule type" value="Genomic_DNA"/>
</dbReference>
<accession>A0A9N9A9R4</accession>
<name>A0A9N9A9R4_9GLOM</name>
<gene>
    <name evidence="2" type="ORF">DERYTH_LOCUS3881</name>
</gene>
<reference evidence="2" key="1">
    <citation type="submission" date="2021-06" db="EMBL/GenBank/DDBJ databases">
        <authorList>
            <person name="Kallberg Y."/>
            <person name="Tangrot J."/>
            <person name="Rosling A."/>
        </authorList>
    </citation>
    <scope>NUCLEOTIDE SEQUENCE</scope>
    <source>
        <strain evidence="2">MA453B</strain>
    </source>
</reference>
<comment type="caution">
    <text evidence="2">The sequence shown here is derived from an EMBL/GenBank/DDBJ whole genome shotgun (WGS) entry which is preliminary data.</text>
</comment>
<feature type="compositionally biased region" description="Basic and acidic residues" evidence="1">
    <location>
        <begin position="1"/>
        <end position="12"/>
    </location>
</feature>
<evidence type="ECO:0000313" key="2">
    <source>
        <dbReference type="EMBL" id="CAG8521255.1"/>
    </source>
</evidence>
<feature type="region of interest" description="Disordered" evidence="1">
    <location>
        <begin position="1"/>
        <end position="33"/>
    </location>
</feature>
<evidence type="ECO:0000313" key="3">
    <source>
        <dbReference type="Proteomes" id="UP000789405"/>
    </source>
</evidence>
<keyword evidence="3" id="KW-1185">Reference proteome</keyword>
<sequence length="82" mass="9318">MKQDEISDEEKTLLGLNAKPNKSHTKEKQSKTVSANMEICYDKTVILTTDYGKKVQESNQIAEKFSQVVSRTESAQIKLRLN</sequence>
<organism evidence="2 3">
    <name type="scientific">Dentiscutata erythropus</name>
    <dbReference type="NCBI Taxonomy" id="1348616"/>
    <lineage>
        <taxon>Eukaryota</taxon>
        <taxon>Fungi</taxon>
        <taxon>Fungi incertae sedis</taxon>
        <taxon>Mucoromycota</taxon>
        <taxon>Glomeromycotina</taxon>
        <taxon>Glomeromycetes</taxon>
        <taxon>Diversisporales</taxon>
        <taxon>Gigasporaceae</taxon>
        <taxon>Dentiscutata</taxon>
    </lineage>
</organism>